<evidence type="ECO:0000313" key="2">
    <source>
        <dbReference type="EMBL" id="CDR34033.1"/>
    </source>
</evidence>
<proteinExistence type="predicted"/>
<dbReference type="RefSeq" id="WP_041017589.1">
    <property type="nucleotide sequence ID" value="NZ_CCEJ010000005.1"/>
</dbReference>
<gene>
    <name evidence="2" type="primary">dnak3</name>
    <name evidence="2" type="ORF">CSEC_1210</name>
</gene>
<dbReference type="AlphaFoldDB" id="A0A090D233"/>
<protein>
    <submittedName>
        <fullName evidence="2">Chaperone protein DnaK</fullName>
    </submittedName>
</protein>
<keyword evidence="3" id="KW-1185">Reference proteome</keyword>
<name>A0A090D233_9BACT</name>
<dbReference type="EMBL" id="CCEJ010000005">
    <property type="protein sequence ID" value="CDR34033.1"/>
    <property type="molecule type" value="Genomic_DNA"/>
</dbReference>
<evidence type="ECO:0000256" key="1">
    <source>
        <dbReference type="SAM" id="MobiDB-lite"/>
    </source>
</evidence>
<reference evidence="2" key="1">
    <citation type="submission" date="2013-12" db="EMBL/GenBank/DDBJ databases">
        <authorList>
            <person name="Linke B."/>
        </authorList>
    </citation>
    <scope>NUCLEOTIDE SEQUENCE [LARGE SCALE GENOMIC DNA]</scope>
    <source>
        <strain evidence="2">CRIB-18</strain>
    </source>
</reference>
<dbReference type="Proteomes" id="UP000031552">
    <property type="component" value="Unassembled WGS sequence"/>
</dbReference>
<sequence>MDPANFSQFSNKSNFDFEIGLIKGMKDINAGNVKNITVLYLDETSGKLDKLKEYFEAGRLVFIDEKNHIKLSEEFYKEFGDRIEKVELISSKGKVKEVIENEGASISSMTGEESEHLSQAVAVLLQAAAENKRVAKEEKGEKSSLNKDEKSHRRQAERSSIRSEFQVKDAASIEKNKEGGRLKELEKQNAKRKEEQELKKAEKFEELHHRIVQESTRNYDRKKQEKKEIDKKEDSGQSI</sequence>
<comment type="caution">
    <text evidence="2">The sequence shown here is derived from an EMBL/GenBank/DDBJ whole genome shotgun (WGS) entry which is preliminary data.</text>
</comment>
<organism evidence="2 3">
    <name type="scientific">Candidatus Criblamydia sequanensis CRIB-18</name>
    <dbReference type="NCBI Taxonomy" id="1437425"/>
    <lineage>
        <taxon>Bacteria</taxon>
        <taxon>Pseudomonadati</taxon>
        <taxon>Chlamydiota</taxon>
        <taxon>Chlamydiia</taxon>
        <taxon>Parachlamydiales</taxon>
        <taxon>Candidatus Criblamydiaceae</taxon>
        <taxon>Candidatus Criblamydia</taxon>
    </lineage>
</organism>
<evidence type="ECO:0000313" key="3">
    <source>
        <dbReference type="Proteomes" id="UP000031552"/>
    </source>
</evidence>
<reference evidence="2" key="2">
    <citation type="submission" date="2014-09" db="EMBL/GenBank/DDBJ databases">
        <title>Criblamydia sequanensis harbors a mega-plasmid encoding arsenite resistance.</title>
        <authorList>
            <person name="Bertelli C."/>
            <person name="Goesmann A."/>
            <person name="Greub G."/>
        </authorList>
    </citation>
    <scope>NUCLEOTIDE SEQUENCE [LARGE SCALE GENOMIC DNA]</scope>
    <source>
        <strain evidence="2">CRIB-18</strain>
    </source>
</reference>
<accession>A0A090D233</accession>
<feature type="region of interest" description="Disordered" evidence="1">
    <location>
        <begin position="134"/>
        <end position="239"/>
    </location>
</feature>